<dbReference type="Pfam" id="PF00789">
    <property type="entry name" value="UBX"/>
    <property type="match status" value="1"/>
</dbReference>
<evidence type="ECO:0000313" key="5">
    <source>
        <dbReference type="EMBL" id="RNA22037.1"/>
    </source>
</evidence>
<dbReference type="PANTHER" id="PTHR46424">
    <property type="entry name" value="UBX DOMAIN-CONTAINING PROTEIN 4"/>
    <property type="match status" value="1"/>
</dbReference>
<gene>
    <name evidence="5" type="ORF">BpHYR1_032969</name>
</gene>
<organism evidence="5 6">
    <name type="scientific">Brachionus plicatilis</name>
    <name type="common">Marine rotifer</name>
    <name type="synonym">Brachionus muelleri</name>
    <dbReference type="NCBI Taxonomy" id="10195"/>
    <lineage>
        <taxon>Eukaryota</taxon>
        <taxon>Metazoa</taxon>
        <taxon>Spiralia</taxon>
        <taxon>Gnathifera</taxon>
        <taxon>Rotifera</taxon>
        <taxon>Eurotatoria</taxon>
        <taxon>Monogononta</taxon>
        <taxon>Pseudotrocha</taxon>
        <taxon>Ploima</taxon>
        <taxon>Brachionidae</taxon>
        <taxon>Brachionus</taxon>
    </lineage>
</organism>
<sequence>GSCASQQFESDQILSDARDFVIQKLVEAKKSISFSMHTTFPKRKFTPDDMSSTFRDLNLTPSATILIIPADNNSSKLGNFSSSSTASPLTTVATYASDFFSLVFSIFATMWGVVTSLVGFGPRGPTTQNDVNSNQRQNRPNIQPESIQNLRLRNMNNSNNVRNLNDLREGDDDNATWNGNSTQQMSDNG</sequence>
<protein>
    <recommendedName>
        <fullName evidence="1">UBX domain-containing protein 4</fullName>
    </recommendedName>
</protein>
<feature type="transmembrane region" description="Helical" evidence="3">
    <location>
        <begin position="99"/>
        <end position="120"/>
    </location>
</feature>
<dbReference type="SMART" id="SM00166">
    <property type="entry name" value="UBX"/>
    <property type="match status" value="1"/>
</dbReference>
<evidence type="ECO:0000256" key="1">
    <source>
        <dbReference type="ARBA" id="ARBA00040925"/>
    </source>
</evidence>
<dbReference type="PROSITE" id="PS50033">
    <property type="entry name" value="UBX"/>
    <property type="match status" value="1"/>
</dbReference>
<dbReference type="PANTHER" id="PTHR46424:SF1">
    <property type="entry name" value="UBX DOMAIN-CONTAINING PROTEIN 4"/>
    <property type="match status" value="1"/>
</dbReference>
<dbReference type="InterPro" id="IPR029071">
    <property type="entry name" value="Ubiquitin-like_domsf"/>
</dbReference>
<dbReference type="EMBL" id="REGN01003547">
    <property type="protein sequence ID" value="RNA22037.1"/>
    <property type="molecule type" value="Genomic_DNA"/>
</dbReference>
<comment type="caution">
    <text evidence="5">The sequence shown here is derived from an EMBL/GenBank/DDBJ whole genome shotgun (WGS) entry which is preliminary data.</text>
</comment>
<dbReference type="Gene3D" id="3.10.20.90">
    <property type="entry name" value="Phosphatidylinositol 3-kinase Catalytic Subunit, Chain A, domain 1"/>
    <property type="match status" value="1"/>
</dbReference>
<accession>A0A3M7RET9</accession>
<feature type="region of interest" description="Disordered" evidence="2">
    <location>
        <begin position="157"/>
        <end position="189"/>
    </location>
</feature>
<dbReference type="SUPFAM" id="SSF54236">
    <property type="entry name" value="Ubiquitin-like"/>
    <property type="match status" value="1"/>
</dbReference>
<feature type="domain" description="UBX" evidence="4">
    <location>
        <begin position="1"/>
        <end position="67"/>
    </location>
</feature>
<dbReference type="AlphaFoldDB" id="A0A3M7RET9"/>
<evidence type="ECO:0000313" key="6">
    <source>
        <dbReference type="Proteomes" id="UP000276133"/>
    </source>
</evidence>
<dbReference type="OrthoDB" id="2445133at2759"/>
<reference evidence="5 6" key="1">
    <citation type="journal article" date="2018" name="Sci. Rep.">
        <title>Genomic signatures of local adaptation to the degree of environmental predictability in rotifers.</title>
        <authorList>
            <person name="Franch-Gras L."/>
            <person name="Hahn C."/>
            <person name="Garcia-Roger E.M."/>
            <person name="Carmona M.J."/>
            <person name="Serra M."/>
            <person name="Gomez A."/>
        </authorList>
    </citation>
    <scope>NUCLEOTIDE SEQUENCE [LARGE SCALE GENOMIC DNA]</scope>
    <source>
        <strain evidence="5">HYR1</strain>
    </source>
</reference>
<keyword evidence="3" id="KW-1133">Transmembrane helix</keyword>
<evidence type="ECO:0000259" key="4">
    <source>
        <dbReference type="PROSITE" id="PS50033"/>
    </source>
</evidence>
<dbReference type="GO" id="GO:0005783">
    <property type="term" value="C:endoplasmic reticulum"/>
    <property type="evidence" value="ECO:0007669"/>
    <property type="project" value="TreeGrafter"/>
</dbReference>
<keyword evidence="3" id="KW-0472">Membrane</keyword>
<name>A0A3M7RET9_BRAPC</name>
<feature type="compositionally biased region" description="Polar residues" evidence="2">
    <location>
        <begin position="175"/>
        <end position="189"/>
    </location>
</feature>
<evidence type="ECO:0000256" key="3">
    <source>
        <dbReference type="SAM" id="Phobius"/>
    </source>
</evidence>
<dbReference type="InterPro" id="IPR001012">
    <property type="entry name" value="UBX_dom"/>
</dbReference>
<dbReference type="GO" id="GO:0036503">
    <property type="term" value="P:ERAD pathway"/>
    <property type="evidence" value="ECO:0007669"/>
    <property type="project" value="TreeGrafter"/>
</dbReference>
<keyword evidence="3" id="KW-0812">Transmembrane</keyword>
<dbReference type="Proteomes" id="UP000276133">
    <property type="component" value="Unassembled WGS sequence"/>
</dbReference>
<evidence type="ECO:0000256" key="2">
    <source>
        <dbReference type="SAM" id="MobiDB-lite"/>
    </source>
</evidence>
<feature type="non-terminal residue" evidence="5">
    <location>
        <position position="1"/>
    </location>
</feature>
<dbReference type="STRING" id="10195.A0A3M7RET9"/>
<proteinExistence type="predicted"/>
<keyword evidence="6" id="KW-1185">Reference proteome</keyword>